<evidence type="ECO:0000313" key="3">
    <source>
        <dbReference type="Proteomes" id="UP000265520"/>
    </source>
</evidence>
<protein>
    <submittedName>
        <fullName evidence="2">Uncharacterized protein</fullName>
    </submittedName>
</protein>
<keyword evidence="3" id="KW-1185">Reference proteome</keyword>
<proteinExistence type="predicted"/>
<accession>A0A392TKK9</accession>
<dbReference type="AlphaFoldDB" id="A0A392TKK9"/>
<evidence type="ECO:0000256" key="1">
    <source>
        <dbReference type="SAM" id="MobiDB-lite"/>
    </source>
</evidence>
<sequence length="33" mass="3305">TQPPSASTGGSRGTTPDVVAFWSERSVAPTVGT</sequence>
<organism evidence="2 3">
    <name type="scientific">Trifolium medium</name>
    <dbReference type="NCBI Taxonomy" id="97028"/>
    <lineage>
        <taxon>Eukaryota</taxon>
        <taxon>Viridiplantae</taxon>
        <taxon>Streptophyta</taxon>
        <taxon>Embryophyta</taxon>
        <taxon>Tracheophyta</taxon>
        <taxon>Spermatophyta</taxon>
        <taxon>Magnoliopsida</taxon>
        <taxon>eudicotyledons</taxon>
        <taxon>Gunneridae</taxon>
        <taxon>Pentapetalae</taxon>
        <taxon>rosids</taxon>
        <taxon>fabids</taxon>
        <taxon>Fabales</taxon>
        <taxon>Fabaceae</taxon>
        <taxon>Papilionoideae</taxon>
        <taxon>50 kb inversion clade</taxon>
        <taxon>NPAAA clade</taxon>
        <taxon>Hologalegina</taxon>
        <taxon>IRL clade</taxon>
        <taxon>Trifolieae</taxon>
        <taxon>Trifolium</taxon>
    </lineage>
</organism>
<evidence type="ECO:0000313" key="2">
    <source>
        <dbReference type="EMBL" id="MCI60977.1"/>
    </source>
</evidence>
<dbReference type="EMBL" id="LXQA010591472">
    <property type="protein sequence ID" value="MCI60977.1"/>
    <property type="molecule type" value="Genomic_DNA"/>
</dbReference>
<reference evidence="2 3" key="1">
    <citation type="journal article" date="2018" name="Front. Plant Sci.">
        <title>Red Clover (Trifolium pratense) and Zigzag Clover (T. medium) - A Picture of Genomic Similarities and Differences.</title>
        <authorList>
            <person name="Dluhosova J."/>
            <person name="Istvanek J."/>
            <person name="Nedelnik J."/>
            <person name="Repkova J."/>
        </authorList>
    </citation>
    <scope>NUCLEOTIDE SEQUENCE [LARGE SCALE GENOMIC DNA]</scope>
    <source>
        <strain evidence="3">cv. 10/8</strain>
        <tissue evidence="2">Leaf</tissue>
    </source>
</reference>
<comment type="caution">
    <text evidence="2">The sequence shown here is derived from an EMBL/GenBank/DDBJ whole genome shotgun (WGS) entry which is preliminary data.</text>
</comment>
<feature type="non-terminal residue" evidence="2">
    <location>
        <position position="1"/>
    </location>
</feature>
<dbReference type="Proteomes" id="UP000265520">
    <property type="component" value="Unassembled WGS sequence"/>
</dbReference>
<feature type="region of interest" description="Disordered" evidence="1">
    <location>
        <begin position="1"/>
        <end position="33"/>
    </location>
</feature>
<name>A0A392TKK9_9FABA</name>